<comment type="caution">
    <text evidence="1">The sequence shown here is derived from an EMBL/GenBank/DDBJ whole genome shotgun (WGS) entry which is preliminary data.</text>
</comment>
<protein>
    <recommendedName>
        <fullName evidence="3">DUF4294 domain-containing protein</fullName>
    </recommendedName>
</protein>
<dbReference type="InterPro" id="IPR025636">
    <property type="entry name" value="DUF4294"/>
</dbReference>
<dbReference type="HOGENOM" id="CLU_089286_1_0_10"/>
<reference evidence="1 2" key="1">
    <citation type="submission" date="2013-06" db="EMBL/GenBank/DDBJ databases">
        <authorList>
            <person name="Weinstock G."/>
            <person name="Sodergren E."/>
            <person name="Lobos E.A."/>
            <person name="Fulton L."/>
            <person name="Fulton R."/>
            <person name="Courtney L."/>
            <person name="Fronick C."/>
            <person name="O'Laughlin M."/>
            <person name="Godfrey J."/>
            <person name="Wilson R.M."/>
            <person name="Miner T."/>
            <person name="Farmer C."/>
            <person name="Delehaunty K."/>
            <person name="Cordes M."/>
            <person name="Minx P."/>
            <person name="Tomlinson C."/>
            <person name="Chen J."/>
            <person name="Wollam A."/>
            <person name="Pepin K.H."/>
            <person name="Bhonagiri V."/>
            <person name="Zhang X."/>
            <person name="Warren W."/>
            <person name="Mitreva M."/>
            <person name="Mardis E.R."/>
            <person name="Wilson R.K."/>
        </authorList>
    </citation>
    <scope>NUCLEOTIDE SEQUENCE [LARGE SCALE GENOMIC DNA]</scope>
    <source>
        <strain evidence="1 2">F0570</strain>
    </source>
</reference>
<proteinExistence type="predicted"/>
<evidence type="ECO:0008006" key="3">
    <source>
        <dbReference type="Google" id="ProtNLM"/>
    </source>
</evidence>
<accession>A0A0E2LPF4</accession>
<dbReference type="Proteomes" id="UP000016630">
    <property type="component" value="Unassembled WGS sequence"/>
</dbReference>
<dbReference type="RefSeq" id="WP_021662402.1">
    <property type="nucleotide sequence ID" value="NZ_KI259212.1"/>
</dbReference>
<dbReference type="EMBL" id="AWUW01000129">
    <property type="protein sequence ID" value="ERJ64611.1"/>
    <property type="molecule type" value="Genomic_DNA"/>
</dbReference>
<evidence type="ECO:0000313" key="2">
    <source>
        <dbReference type="Proteomes" id="UP000016630"/>
    </source>
</evidence>
<name>A0A0E2LPF4_PORGN</name>
<dbReference type="Pfam" id="PF14127">
    <property type="entry name" value="DUF4294"/>
    <property type="match status" value="1"/>
</dbReference>
<organism evidence="1 2">
    <name type="scientific">Porphyromonas gingivalis F0570</name>
    <dbReference type="NCBI Taxonomy" id="1227271"/>
    <lineage>
        <taxon>Bacteria</taxon>
        <taxon>Pseudomonadati</taxon>
        <taxon>Bacteroidota</taxon>
        <taxon>Bacteroidia</taxon>
        <taxon>Bacteroidales</taxon>
        <taxon>Porphyromonadaceae</taxon>
        <taxon>Porphyromonas</taxon>
    </lineage>
</organism>
<sequence length="211" mass="25096">MYKRALFLLFLSGVQLLILGQLYAQEPRLGIPDSMLRYGTVVTMEQGDTVYDIALPQVWVKHKKYKSRQLTPQERQELWRLIRDVKRALPYAKMIAATLIETYEYMETMPDEKSRQKHLKRMEKEMKQQYMPEMKRLTLRQGKLLIKLIDRQCAQSSYQLLKAFLGGWKAGWWNLFARFYGASLKTRYEPDKNPEDALTERIVLLVEEKRI</sequence>
<dbReference type="AlphaFoldDB" id="A0A0E2LPF4"/>
<gene>
    <name evidence="1" type="ORF">HMPREF1555_01754</name>
</gene>
<evidence type="ECO:0000313" key="1">
    <source>
        <dbReference type="EMBL" id="ERJ64611.1"/>
    </source>
</evidence>
<dbReference type="PATRIC" id="fig|1227271.3.peg.1529"/>